<dbReference type="RefSeq" id="WP_324619563.1">
    <property type="nucleotide sequence ID" value="NZ_JAYKOT010000003.1"/>
</dbReference>
<reference evidence="1 2" key="1">
    <citation type="submission" date="2024-01" db="EMBL/GenBank/DDBJ databases">
        <title>Complete genome sequence of Citroniella saccharovorans strain M6.X9, isolated from human fecal sample.</title>
        <authorList>
            <person name="Cheng G."/>
            <person name="Westerholm M."/>
            <person name="Schnurer A."/>
        </authorList>
    </citation>
    <scope>NUCLEOTIDE SEQUENCE [LARGE SCALE GENOMIC DNA]</scope>
    <source>
        <strain evidence="1 2">DSM 29873</strain>
    </source>
</reference>
<sequence length="348" mass="40938">MRTKTDFDIGLFTINNNFNIDKFIKDTENLIFKLRNKNLAVIYDLQLEFNFLKASYLLRGNSDLGIKLIKNVILESKLNSKENLELLSNLEFSLHLLKENDTELAESLLEKSKNLSRKLDSYENIGHLILLLSISKFRNGKLDDALDLAFECNNMYKSYLELDKKNMLYYIHTLILLGEINLAKNKLLESREYFSQAISNIENIEKEERYEIDNLFIFKIYIQFNLSRTFLLEGKFNKSKEILDKILANFENVKSAKIPCEIIYLLSIINSIEENHKKAYEYFSLAKKDIFFKQNDIAEGFYFLSKLKLYQEKLIEKALNNKEGENYQKKLALSKLNEFTNKPELKII</sequence>
<proteinExistence type="predicted"/>
<dbReference type="EMBL" id="JAYKOT010000003">
    <property type="protein sequence ID" value="MEB3429371.1"/>
    <property type="molecule type" value="Genomic_DNA"/>
</dbReference>
<evidence type="ECO:0000313" key="1">
    <source>
        <dbReference type="EMBL" id="MEB3429371.1"/>
    </source>
</evidence>
<dbReference type="SUPFAM" id="SSF48452">
    <property type="entry name" value="TPR-like"/>
    <property type="match status" value="2"/>
</dbReference>
<evidence type="ECO:0000313" key="2">
    <source>
        <dbReference type="Proteomes" id="UP001357733"/>
    </source>
</evidence>
<comment type="caution">
    <text evidence="1">The sequence shown here is derived from an EMBL/GenBank/DDBJ whole genome shotgun (WGS) entry which is preliminary data.</text>
</comment>
<organism evidence="1 2">
    <name type="scientific">Citroniella saccharovorans</name>
    <dbReference type="NCBI Taxonomy" id="2053367"/>
    <lineage>
        <taxon>Bacteria</taxon>
        <taxon>Bacillati</taxon>
        <taxon>Bacillota</taxon>
        <taxon>Tissierellia</taxon>
        <taxon>Tissierellales</taxon>
        <taxon>Peptoniphilaceae</taxon>
        <taxon>Citroniella</taxon>
    </lineage>
</organism>
<name>A0AAW9MT66_9FIRM</name>
<accession>A0AAW9MT66</accession>
<dbReference type="Gene3D" id="1.25.40.10">
    <property type="entry name" value="Tetratricopeptide repeat domain"/>
    <property type="match status" value="1"/>
</dbReference>
<dbReference type="AlphaFoldDB" id="A0AAW9MT66"/>
<keyword evidence="2" id="KW-1185">Reference proteome</keyword>
<gene>
    <name evidence="1" type="ORF">VLK81_04965</name>
</gene>
<protein>
    <submittedName>
        <fullName evidence="1">Uncharacterized protein</fullName>
    </submittedName>
</protein>
<dbReference type="Proteomes" id="UP001357733">
    <property type="component" value="Unassembled WGS sequence"/>
</dbReference>
<dbReference type="InterPro" id="IPR011990">
    <property type="entry name" value="TPR-like_helical_dom_sf"/>
</dbReference>